<organism evidence="1 2">
    <name type="scientific">Vibrio gallaecicus</name>
    <dbReference type="NCBI Taxonomy" id="552386"/>
    <lineage>
        <taxon>Bacteria</taxon>
        <taxon>Pseudomonadati</taxon>
        <taxon>Pseudomonadota</taxon>
        <taxon>Gammaproteobacteria</taxon>
        <taxon>Vibrionales</taxon>
        <taxon>Vibrionaceae</taxon>
        <taxon>Vibrio</taxon>
    </lineage>
</organism>
<keyword evidence="2" id="KW-1185">Reference proteome</keyword>
<evidence type="ECO:0000313" key="1">
    <source>
        <dbReference type="EMBL" id="MFA0568621.1"/>
    </source>
</evidence>
<comment type="caution">
    <text evidence="1">The sequence shown here is derived from an EMBL/GenBank/DDBJ whole genome shotgun (WGS) entry which is preliminary data.</text>
</comment>
<evidence type="ECO:0000313" key="2">
    <source>
        <dbReference type="Proteomes" id="UP001570417"/>
    </source>
</evidence>
<dbReference type="EMBL" id="JBFRUW010000030">
    <property type="protein sequence ID" value="MFA0568621.1"/>
    <property type="molecule type" value="Genomic_DNA"/>
</dbReference>
<dbReference type="Proteomes" id="UP001570417">
    <property type="component" value="Unassembled WGS sequence"/>
</dbReference>
<proteinExistence type="predicted"/>
<protein>
    <submittedName>
        <fullName evidence="1">Uncharacterized protein</fullName>
    </submittedName>
</protein>
<reference evidence="1 2" key="1">
    <citation type="journal article" date="2024" name="ISME J.">
        <title>Tailless and filamentous prophages are predominant in marine Vibrio.</title>
        <authorList>
            <person name="Steensen K."/>
            <person name="Seneca J."/>
            <person name="Bartlau N."/>
            <person name="Yu X.A."/>
            <person name="Hussain F.A."/>
            <person name="Polz M.F."/>
        </authorList>
    </citation>
    <scope>NUCLEOTIDE SEQUENCE [LARGE SCALE GENOMIC DNA]</scope>
    <source>
        <strain evidence="1 2">10N.222.51.A1</strain>
    </source>
</reference>
<sequence>MDKELLAKKLYCERVSSLLGDEQMDDDVLAEMWESKASPTEAAKAMQPSDDGFGAAPWLSRYLNRK</sequence>
<gene>
    <name evidence="1" type="ORF">AB4566_10075</name>
</gene>
<accession>A0ABV4NBA2</accession>
<dbReference type="RefSeq" id="WP_137374731.1">
    <property type="nucleotide sequence ID" value="NZ_AP025490.1"/>
</dbReference>
<name>A0ABV4NBA2_9VIBR</name>